<evidence type="ECO:0000313" key="2">
    <source>
        <dbReference type="Proteomes" id="UP000182332"/>
    </source>
</evidence>
<dbReference type="Proteomes" id="UP000182332">
    <property type="component" value="Unassembled WGS sequence"/>
</dbReference>
<proteinExistence type="predicted"/>
<evidence type="ECO:0000313" key="1">
    <source>
        <dbReference type="EMBL" id="SET90200.1"/>
    </source>
</evidence>
<reference evidence="1 2" key="1">
    <citation type="submission" date="2016-10" db="EMBL/GenBank/DDBJ databases">
        <authorList>
            <person name="de Groot N.N."/>
        </authorList>
    </citation>
    <scope>NUCLEOTIDE SEQUENCE [LARGE SCALE GENOMIC DNA]</scope>
    <source>
        <strain evidence="1 2">DSM 11363</strain>
    </source>
</reference>
<accession>A0A1I0I104</accession>
<sequence>MSGVDYDILYQQLNLLEGEKQFLEKVKPFLQELIVDLSNLPASVNGLSLLPLFKRCLLKINDYEEEIETVERDSLLDVIYRLGELVGLSRESEFAEEWRGDW</sequence>
<name>A0A1I0I104_9PSED</name>
<dbReference type="OrthoDB" id="6974595at2"/>
<protein>
    <submittedName>
        <fullName evidence="1">Uncharacterized protein</fullName>
    </submittedName>
</protein>
<dbReference type="AlphaFoldDB" id="A0A1I0I104"/>
<gene>
    <name evidence="1" type="ORF">SAMN05216197_13164</name>
</gene>
<organism evidence="1 2">
    <name type="scientific">Pseudomonas graminis</name>
    <dbReference type="NCBI Taxonomy" id="158627"/>
    <lineage>
        <taxon>Bacteria</taxon>
        <taxon>Pseudomonadati</taxon>
        <taxon>Pseudomonadota</taxon>
        <taxon>Gammaproteobacteria</taxon>
        <taxon>Pseudomonadales</taxon>
        <taxon>Pseudomonadaceae</taxon>
        <taxon>Pseudomonas</taxon>
    </lineage>
</organism>
<dbReference type="RefSeq" id="WP_074892139.1">
    <property type="nucleotide sequence ID" value="NZ_FOHW01000031.1"/>
</dbReference>
<dbReference type="EMBL" id="FOHW01000031">
    <property type="protein sequence ID" value="SET90200.1"/>
    <property type="molecule type" value="Genomic_DNA"/>
</dbReference>